<protein>
    <recommendedName>
        <fullName evidence="1 3">Biotin carboxyl carrier protein of acetyl-CoA carboxylase</fullName>
    </recommendedName>
</protein>
<evidence type="ECO:0000256" key="2">
    <source>
        <dbReference type="ARBA" id="ARBA00023267"/>
    </source>
</evidence>
<dbReference type="EMBL" id="CP045121">
    <property type="protein sequence ID" value="QIN80055.1"/>
    <property type="molecule type" value="Genomic_DNA"/>
</dbReference>
<sequence>MAQTIKSPMPGTFYRRPDPESDPFVNEGDEVSAGDTVGLIEVMKSFHEVKAEEGGTVSKVLVEDEDPVGAGQDLVELA</sequence>
<keyword evidence="2 3" id="KW-0092">Biotin</keyword>
<dbReference type="GO" id="GO:0003989">
    <property type="term" value="F:acetyl-CoA carboxylase activity"/>
    <property type="evidence" value="ECO:0007669"/>
    <property type="project" value="InterPro"/>
</dbReference>
<dbReference type="AlphaFoldDB" id="A0A6G8Q0T3"/>
<keyword evidence="3" id="KW-0275">Fatty acid biosynthesis</keyword>
<keyword evidence="7" id="KW-1185">Reference proteome</keyword>
<dbReference type="Pfam" id="PF00364">
    <property type="entry name" value="Biotin_lipoyl"/>
    <property type="match status" value="1"/>
</dbReference>
<dbReference type="InterPro" id="IPR001249">
    <property type="entry name" value="AcCoA_biotinCC"/>
</dbReference>
<feature type="region of interest" description="Disordered" evidence="4">
    <location>
        <begin position="1"/>
        <end position="31"/>
    </location>
</feature>
<organism evidence="6 7">
    <name type="scientific">Rubrobacter marinus</name>
    <dbReference type="NCBI Taxonomy" id="2653852"/>
    <lineage>
        <taxon>Bacteria</taxon>
        <taxon>Bacillati</taxon>
        <taxon>Actinomycetota</taxon>
        <taxon>Rubrobacteria</taxon>
        <taxon>Rubrobacterales</taxon>
        <taxon>Rubrobacteraceae</taxon>
        <taxon>Rubrobacter</taxon>
    </lineage>
</organism>
<proteinExistence type="predicted"/>
<dbReference type="GO" id="GO:0009317">
    <property type="term" value="C:acetyl-CoA carboxylase complex"/>
    <property type="evidence" value="ECO:0007669"/>
    <property type="project" value="InterPro"/>
</dbReference>
<dbReference type="CDD" id="cd06850">
    <property type="entry name" value="biotinyl_domain"/>
    <property type="match status" value="1"/>
</dbReference>
<dbReference type="PRINTS" id="PR01071">
    <property type="entry name" value="ACOABIOTINCC"/>
</dbReference>
<dbReference type="UniPathway" id="UPA00094"/>
<dbReference type="KEGG" id="rmar:GBA65_17725"/>
<name>A0A6G8Q0T3_9ACTN</name>
<comment type="pathway">
    <text evidence="3">Lipid metabolism; fatty acid biosynthesis.</text>
</comment>
<evidence type="ECO:0000313" key="6">
    <source>
        <dbReference type="EMBL" id="QIN80055.1"/>
    </source>
</evidence>
<dbReference type="Gene3D" id="2.40.50.100">
    <property type="match status" value="1"/>
</dbReference>
<dbReference type="InterPro" id="IPR000089">
    <property type="entry name" value="Biotin_lipoyl"/>
</dbReference>
<dbReference type="Proteomes" id="UP000502706">
    <property type="component" value="Chromosome"/>
</dbReference>
<dbReference type="PROSITE" id="PS50968">
    <property type="entry name" value="BIOTINYL_LIPOYL"/>
    <property type="match status" value="1"/>
</dbReference>
<dbReference type="InterPro" id="IPR011053">
    <property type="entry name" value="Single_hybrid_motif"/>
</dbReference>
<evidence type="ECO:0000313" key="7">
    <source>
        <dbReference type="Proteomes" id="UP000502706"/>
    </source>
</evidence>
<dbReference type="PANTHER" id="PTHR45266:SF3">
    <property type="entry name" value="OXALOACETATE DECARBOXYLASE ALPHA CHAIN"/>
    <property type="match status" value="1"/>
</dbReference>
<evidence type="ECO:0000256" key="4">
    <source>
        <dbReference type="SAM" id="MobiDB-lite"/>
    </source>
</evidence>
<comment type="function">
    <text evidence="3">This protein is a component of the acetyl coenzyme A carboxylase complex; first, biotin carboxylase catalyzes the carboxylation of the carrier protein and then the transcarboxylase transfers the carboxyl group to form malonyl-CoA.</text>
</comment>
<dbReference type="SUPFAM" id="SSF51230">
    <property type="entry name" value="Single hybrid motif"/>
    <property type="match status" value="1"/>
</dbReference>
<dbReference type="InterPro" id="IPR050709">
    <property type="entry name" value="Biotin_Carboxyl_Carrier/Decarb"/>
</dbReference>
<gene>
    <name evidence="6" type="ORF">GBA65_17725</name>
</gene>
<keyword evidence="3" id="KW-0444">Lipid biosynthesis</keyword>
<dbReference type="PANTHER" id="PTHR45266">
    <property type="entry name" value="OXALOACETATE DECARBOXYLASE ALPHA CHAIN"/>
    <property type="match status" value="1"/>
</dbReference>
<dbReference type="GO" id="GO:0006633">
    <property type="term" value="P:fatty acid biosynthetic process"/>
    <property type="evidence" value="ECO:0007669"/>
    <property type="project" value="UniProtKB-UniPathway"/>
</dbReference>
<keyword evidence="3" id="KW-0443">Lipid metabolism</keyword>
<dbReference type="RefSeq" id="WP_166397732.1">
    <property type="nucleotide sequence ID" value="NZ_CP045121.1"/>
</dbReference>
<dbReference type="NCBIfam" id="NF005457">
    <property type="entry name" value="PRK07051.1"/>
    <property type="match status" value="1"/>
</dbReference>
<accession>A0A6G8Q0T3</accession>
<evidence type="ECO:0000259" key="5">
    <source>
        <dbReference type="PROSITE" id="PS50968"/>
    </source>
</evidence>
<keyword evidence="3" id="KW-0276">Fatty acid metabolism</keyword>
<feature type="domain" description="Lipoyl-binding" evidence="5">
    <location>
        <begin position="1"/>
        <end position="78"/>
    </location>
</feature>
<evidence type="ECO:0000256" key="3">
    <source>
        <dbReference type="RuleBase" id="RU364072"/>
    </source>
</evidence>
<reference evidence="6 7" key="1">
    <citation type="submission" date="2019-10" db="EMBL/GenBank/DDBJ databases">
        <title>Rubrobacter sp nov SCSIO 52915 isolated from a deep-sea sediment in the South China Sea.</title>
        <authorList>
            <person name="Chen R.W."/>
        </authorList>
    </citation>
    <scope>NUCLEOTIDE SEQUENCE [LARGE SCALE GENOMIC DNA]</scope>
    <source>
        <strain evidence="6 7">SCSIO 52915</strain>
    </source>
</reference>
<evidence type="ECO:0000256" key="1">
    <source>
        <dbReference type="ARBA" id="ARBA00017562"/>
    </source>
</evidence>